<gene>
    <name evidence="1" type="ORF">C8Q71DRAFT_298259</name>
</gene>
<evidence type="ECO:0000313" key="1">
    <source>
        <dbReference type="EMBL" id="KAH9831332.1"/>
    </source>
</evidence>
<dbReference type="Proteomes" id="UP000814176">
    <property type="component" value="Unassembled WGS sequence"/>
</dbReference>
<dbReference type="EMBL" id="JADCUA010000026">
    <property type="protein sequence ID" value="KAH9831332.1"/>
    <property type="molecule type" value="Genomic_DNA"/>
</dbReference>
<dbReference type="RefSeq" id="XP_047774459.1">
    <property type="nucleotide sequence ID" value="XM_047917642.1"/>
</dbReference>
<organism evidence="1 2">
    <name type="scientific">Rhodofomes roseus</name>
    <dbReference type="NCBI Taxonomy" id="34475"/>
    <lineage>
        <taxon>Eukaryota</taxon>
        <taxon>Fungi</taxon>
        <taxon>Dikarya</taxon>
        <taxon>Basidiomycota</taxon>
        <taxon>Agaricomycotina</taxon>
        <taxon>Agaricomycetes</taxon>
        <taxon>Polyporales</taxon>
        <taxon>Rhodofomes</taxon>
    </lineage>
</organism>
<proteinExistence type="predicted"/>
<accession>A0ABQ8K3D8</accession>
<name>A0ABQ8K3D8_9APHY</name>
<reference evidence="1 2" key="1">
    <citation type="journal article" date="2021" name="Environ. Microbiol.">
        <title>Gene family expansions and transcriptome signatures uncover fungal adaptations to wood decay.</title>
        <authorList>
            <person name="Hage H."/>
            <person name="Miyauchi S."/>
            <person name="Viragh M."/>
            <person name="Drula E."/>
            <person name="Min B."/>
            <person name="Chaduli D."/>
            <person name="Navarro D."/>
            <person name="Favel A."/>
            <person name="Norest M."/>
            <person name="Lesage-Meessen L."/>
            <person name="Balint B."/>
            <person name="Merenyi Z."/>
            <person name="de Eugenio L."/>
            <person name="Morin E."/>
            <person name="Martinez A.T."/>
            <person name="Baldrian P."/>
            <person name="Stursova M."/>
            <person name="Martinez M.J."/>
            <person name="Novotny C."/>
            <person name="Magnuson J.K."/>
            <person name="Spatafora J.W."/>
            <person name="Maurice S."/>
            <person name="Pangilinan J."/>
            <person name="Andreopoulos W."/>
            <person name="LaButti K."/>
            <person name="Hundley H."/>
            <person name="Na H."/>
            <person name="Kuo A."/>
            <person name="Barry K."/>
            <person name="Lipzen A."/>
            <person name="Henrissat B."/>
            <person name="Riley R."/>
            <person name="Ahrendt S."/>
            <person name="Nagy L.G."/>
            <person name="Grigoriev I.V."/>
            <person name="Martin F."/>
            <person name="Rosso M.N."/>
        </authorList>
    </citation>
    <scope>NUCLEOTIDE SEQUENCE [LARGE SCALE GENOMIC DNA]</scope>
    <source>
        <strain evidence="1 2">CIRM-BRFM 1785</strain>
    </source>
</reference>
<keyword evidence="2" id="KW-1185">Reference proteome</keyword>
<comment type="caution">
    <text evidence="1">The sequence shown here is derived from an EMBL/GenBank/DDBJ whole genome shotgun (WGS) entry which is preliminary data.</text>
</comment>
<dbReference type="GeneID" id="71998374"/>
<protein>
    <submittedName>
        <fullName evidence="1">Uncharacterized protein</fullName>
    </submittedName>
</protein>
<sequence length="200" mass="22836">MLPVDHLNEGVWPATVACARPGWHLRVPSGQFPCSLYTDKVQLRRRARKSRCVESEFSCCPHREPHTAPRDMSLQRLRGFVRTCHSRARGLISWMATYTYSIRPPPPHRGRALLCHSRCRRRASPRTGRALALVRRPLSLSPLTTTRTASTLSPRRCEQSSIDRHAASSHIQSTVLARLPRQGTCQFGSGRWEWRGRTHQ</sequence>
<evidence type="ECO:0000313" key="2">
    <source>
        <dbReference type="Proteomes" id="UP000814176"/>
    </source>
</evidence>